<dbReference type="Pfam" id="PF01786">
    <property type="entry name" value="AOX"/>
    <property type="match status" value="1"/>
</dbReference>
<keyword evidence="11" id="KW-1133">Transmembrane helix</keyword>
<keyword evidence="4" id="KW-0813">Transport</keyword>
<keyword evidence="14" id="KW-0496">Mitochondrion</keyword>
<evidence type="ECO:0000256" key="5">
    <source>
        <dbReference type="ARBA" id="ARBA00022660"/>
    </source>
</evidence>
<evidence type="ECO:0000256" key="6">
    <source>
        <dbReference type="ARBA" id="ARBA00022692"/>
    </source>
</evidence>
<evidence type="ECO:0000256" key="16">
    <source>
        <dbReference type="ARBA" id="ARBA00025285"/>
    </source>
</evidence>
<dbReference type="PANTHER" id="PTHR31803:SF3">
    <property type="entry name" value="ALTERNATIVE OXIDASE"/>
    <property type="match status" value="1"/>
</dbReference>
<accession>A0A9W2YCW7</accession>
<evidence type="ECO:0000256" key="10">
    <source>
        <dbReference type="ARBA" id="ARBA00022982"/>
    </source>
</evidence>
<dbReference type="GO" id="GO:0046872">
    <property type="term" value="F:metal ion binding"/>
    <property type="evidence" value="ECO:0007669"/>
    <property type="project" value="UniProtKB-KW"/>
</dbReference>
<evidence type="ECO:0000256" key="11">
    <source>
        <dbReference type="ARBA" id="ARBA00022989"/>
    </source>
</evidence>
<dbReference type="PANTHER" id="PTHR31803">
    <property type="entry name" value="ALTERNATIVE OXIDASE"/>
    <property type="match status" value="1"/>
</dbReference>
<keyword evidence="9" id="KW-0809">Transit peptide</keyword>
<evidence type="ECO:0000256" key="1">
    <source>
        <dbReference type="ARBA" id="ARBA00001962"/>
    </source>
</evidence>
<comment type="subcellular location">
    <subcellularLocation>
        <location evidence="2">Mitochondrion inner membrane</location>
    </subcellularLocation>
</comment>
<evidence type="ECO:0000313" key="17">
    <source>
        <dbReference type="Proteomes" id="UP001165740"/>
    </source>
</evidence>
<proteinExistence type="inferred from homology"/>
<dbReference type="InterPro" id="IPR038659">
    <property type="entry name" value="AOX_sf"/>
</dbReference>
<keyword evidence="13" id="KW-0408">Iron</keyword>
<dbReference type="RefSeq" id="XP_055860602.1">
    <property type="nucleotide sequence ID" value="XM_056004627.1"/>
</dbReference>
<evidence type="ECO:0000256" key="3">
    <source>
        <dbReference type="ARBA" id="ARBA00008388"/>
    </source>
</evidence>
<evidence type="ECO:0000256" key="4">
    <source>
        <dbReference type="ARBA" id="ARBA00022448"/>
    </source>
</evidence>
<evidence type="ECO:0000256" key="9">
    <source>
        <dbReference type="ARBA" id="ARBA00022946"/>
    </source>
</evidence>
<dbReference type="GO" id="GO:0009916">
    <property type="term" value="F:alternative oxidase activity"/>
    <property type="evidence" value="ECO:0007669"/>
    <property type="project" value="InterPro"/>
</dbReference>
<dbReference type="GO" id="GO:0010230">
    <property type="term" value="P:alternative respiration"/>
    <property type="evidence" value="ECO:0007669"/>
    <property type="project" value="TreeGrafter"/>
</dbReference>
<keyword evidence="17" id="KW-1185">Reference proteome</keyword>
<evidence type="ECO:0000313" key="18">
    <source>
        <dbReference type="RefSeq" id="XP_055860602.1"/>
    </source>
</evidence>
<evidence type="ECO:0000256" key="2">
    <source>
        <dbReference type="ARBA" id="ARBA00004273"/>
    </source>
</evidence>
<comment type="function">
    <text evidence="16">Catalyzes cyanide-resistant oxygen consumption. May increase respiration when the cytochrome respiratory pathway is restricted, or in response to low temperatures.</text>
</comment>
<dbReference type="AlphaFoldDB" id="A0A9W2YCW7"/>
<evidence type="ECO:0000256" key="7">
    <source>
        <dbReference type="ARBA" id="ARBA00022723"/>
    </source>
</evidence>
<organism evidence="17 18">
    <name type="scientific">Biomphalaria glabrata</name>
    <name type="common">Bloodfluke planorb</name>
    <name type="synonym">Freshwater snail</name>
    <dbReference type="NCBI Taxonomy" id="6526"/>
    <lineage>
        <taxon>Eukaryota</taxon>
        <taxon>Metazoa</taxon>
        <taxon>Spiralia</taxon>
        <taxon>Lophotrochozoa</taxon>
        <taxon>Mollusca</taxon>
        <taxon>Gastropoda</taxon>
        <taxon>Heterobranchia</taxon>
        <taxon>Euthyneura</taxon>
        <taxon>Panpulmonata</taxon>
        <taxon>Hygrophila</taxon>
        <taxon>Lymnaeoidea</taxon>
        <taxon>Planorbidae</taxon>
        <taxon>Biomphalaria</taxon>
    </lineage>
</organism>
<dbReference type="GeneID" id="106070831"/>
<dbReference type="InterPro" id="IPR002680">
    <property type="entry name" value="AOX"/>
</dbReference>
<sequence length="393" mass="45053">MGSSTSSVSSFRRLTKLSGNFSFYHLPTIHPKINSLAIGSSCNHRCFIHSKIDKRENAIYSEACSSPPLNSLNHNKDNNVTKSFSKQWNSQKLDLQQVRSLADSNQINTEVDQYRKGKFDTIPNPSDLAHFRQSSNKDIDSSVPHPNEALNNHPPIGTYVLPHPIWTEKQVHSVEITHKKPEGFTDNLAYKTVQLFRSAFDLFSGFKFGQTNERKWLNRICFLETVAGVPGMVAAMMRHMRSLRRMQRDQGWIHTLLEEAENERMHLLTALQLKQPSLLFRMCVIGSQGVFVTMFGVSYIISPKFCHRFVGYLEEEAVKTYSKCLEDIEHGNMKHWKTQPAPDVALRYWKLQPDATMKDVILAIRADEAHHRVVNHCLASLRKDEFNPYKPGQ</sequence>
<keyword evidence="12" id="KW-0560">Oxidoreductase</keyword>
<keyword evidence="5" id="KW-0679">Respiratory chain</keyword>
<gene>
    <name evidence="18" type="primary">LOC106070831</name>
</gene>
<evidence type="ECO:0000256" key="13">
    <source>
        <dbReference type="ARBA" id="ARBA00023004"/>
    </source>
</evidence>
<evidence type="ECO:0000256" key="8">
    <source>
        <dbReference type="ARBA" id="ARBA00022792"/>
    </source>
</evidence>
<dbReference type="FunFam" id="1.20.1260.140:FF:000002">
    <property type="entry name" value="Alternative oxidase"/>
    <property type="match status" value="1"/>
</dbReference>
<dbReference type="OMA" id="WKQKKAP"/>
<keyword evidence="8" id="KW-0999">Mitochondrion inner membrane</keyword>
<dbReference type="Proteomes" id="UP001165740">
    <property type="component" value="Chromosome 11"/>
</dbReference>
<reference evidence="18" key="1">
    <citation type="submission" date="2025-08" db="UniProtKB">
        <authorList>
            <consortium name="RefSeq"/>
        </authorList>
    </citation>
    <scope>IDENTIFICATION</scope>
</reference>
<keyword evidence="7" id="KW-0479">Metal-binding</keyword>
<comment type="similarity">
    <text evidence="3">Belongs to the alternative oxidase family.</text>
</comment>
<dbReference type="GO" id="GO:0005743">
    <property type="term" value="C:mitochondrial inner membrane"/>
    <property type="evidence" value="ECO:0007669"/>
    <property type="project" value="UniProtKB-SubCell"/>
</dbReference>
<dbReference type="Gene3D" id="1.20.1260.140">
    <property type="entry name" value="Alternative oxidase"/>
    <property type="match status" value="1"/>
</dbReference>
<keyword evidence="10" id="KW-0249">Electron transport</keyword>
<keyword evidence="6" id="KW-0812">Transmembrane</keyword>
<dbReference type="OrthoDB" id="16906at2759"/>
<name>A0A9W2YCW7_BIOGL</name>
<keyword evidence="15" id="KW-0472">Membrane</keyword>
<evidence type="ECO:0000256" key="15">
    <source>
        <dbReference type="ARBA" id="ARBA00023136"/>
    </source>
</evidence>
<comment type="cofactor">
    <cofactor evidence="1">
        <name>Fe cation</name>
        <dbReference type="ChEBI" id="CHEBI:24875"/>
    </cofactor>
</comment>
<evidence type="ECO:0000256" key="14">
    <source>
        <dbReference type="ARBA" id="ARBA00023128"/>
    </source>
</evidence>
<evidence type="ECO:0000256" key="12">
    <source>
        <dbReference type="ARBA" id="ARBA00023002"/>
    </source>
</evidence>
<protein>
    <submittedName>
        <fullName evidence="18">Alternative oxidase, mitochondrial-like</fullName>
    </submittedName>
</protein>
<dbReference type="CDD" id="cd01053">
    <property type="entry name" value="AOX"/>
    <property type="match status" value="1"/>
</dbReference>